<name>A0AAE0BYC8_9CHLO</name>
<evidence type="ECO:0000313" key="2">
    <source>
        <dbReference type="EMBL" id="KAK3244394.1"/>
    </source>
</evidence>
<dbReference type="GO" id="GO:0043248">
    <property type="term" value="P:proteasome assembly"/>
    <property type="evidence" value="ECO:0007669"/>
    <property type="project" value="InterPro"/>
</dbReference>
<dbReference type="GO" id="GO:0060090">
    <property type="term" value="F:molecular adaptor activity"/>
    <property type="evidence" value="ECO:0007669"/>
    <property type="project" value="InterPro"/>
</dbReference>
<dbReference type="Proteomes" id="UP001190700">
    <property type="component" value="Unassembled WGS sequence"/>
</dbReference>
<dbReference type="InterPro" id="IPR024372">
    <property type="entry name" value="Ecm29_N"/>
</dbReference>
<accession>A0AAE0BYC8</accession>
<comment type="caution">
    <text evidence="2">The sequence shown here is derived from an EMBL/GenBank/DDBJ whole genome shotgun (WGS) entry which is preliminary data.</text>
</comment>
<dbReference type="AlphaFoldDB" id="A0AAE0BYC8"/>
<dbReference type="Pfam" id="PF13001">
    <property type="entry name" value="ECM29_N"/>
    <property type="match status" value="1"/>
</dbReference>
<gene>
    <name evidence="2" type="ORF">CYMTET_45989</name>
</gene>
<proteinExistence type="predicted"/>
<sequence>MSYLEGVSQRLQNTSPDKMEGVVANLLPRMIQILSSQREKSVIKAKENLAAIRSIIDARQDMQLPLNTLVTLYNSSRSDATVRSVANEYVQMAYRRAPTQKRHEVNASVLGMRSRQPPEHQGHLERLTISGLEPQPSYEYMHNPKVGRGNSMWEESTVADDYRSTLLHPAYLPDRCAAFPDWDLPGQALPAPHMPLVHWAAGHLSTSLYMPLALVWAPSVV</sequence>
<protein>
    <recommendedName>
        <fullName evidence="1">Proteasome component Ecm29 N-terminal domain-containing protein</fullName>
    </recommendedName>
</protein>
<reference evidence="2 3" key="1">
    <citation type="journal article" date="2015" name="Genome Biol. Evol.">
        <title>Comparative Genomics of a Bacterivorous Green Alga Reveals Evolutionary Causalities and Consequences of Phago-Mixotrophic Mode of Nutrition.</title>
        <authorList>
            <person name="Burns J.A."/>
            <person name="Paasch A."/>
            <person name="Narechania A."/>
            <person name="Kim E."/>
        </authorList>
    </citation>
    <scope>NUCLEOTIDE SEQUENCE [LARGE SCALE GENOMIC DNA]</scope>
    <source>
        <strain evidence="2 3">PLY_AMNH</strain>
    </source>
</reference>
<dbReference type="EMBL" id="LGRX02031903">
    <property type="protein sequence ID" value="KAK3244394.1"/>
    <property type="molecule type" value="Genomic_DNA"/>
</dbReference>
<evidence type="ECO:0000259" key="1">
    <source>
        <dbReference type="Pfam" id="PF13001"/>
    </source>
</evidence>
<organism evidence="2 3">
    <name type="scientific">Cymbomonas tetramitiformis</name>
    <dbReference type="NCBI Taxonomy" id="36881"/>
    <lineage>
        <taxon>Eukaryota</taxon>
        <taxon>Viridiplantae</taxon>
        <taxon>Chlorophyta</taxon>
        <taxon>Pyramimonadophyceae</taxon>
        <taxon>Pyramimonadales</taxon>
        <taxon>Pyramimonadaceae</taxon>
        <taxon>Cymbomonas</taxon>
    </lineage>
</organism>
<keyword evidence="3" id="KW-1185">Reference proteome</keyword>
<feature type="domain" description="Proteasome component Ecm29 N-terminal" evidence="1">
    <location>
        <begin position="5"/>
        <end position="133"/>
    </location>
</feature>
<evidence type="ECO:0000313" key="3">
    <source>
        <dbReference type="Proteomes" id="UP001190700"/>
    </source>
</evidence>